<feature type="chain" id="PRO_5019087730" description="Aldose 1-epimerase" evidence="9">
    <location>
        <begin position="27"/>
        <end position="386"/>
    </location>
</feature>
<evidence type="ECO:0000256" key="2">
    <source>
        <dbReference type="ARBA" id="ARBA00006206"/>
    </source>
</evidence>
<feature type="signal peptide" evidence="9">
    <location>
        <begin position="1"/>
        <end position="26"/>
    </location>
</feature>
<dbReference type="InterPro" id="IPR014718">
    <property type="entry name" value="GH-type_carb-bd"/>
</dbReference>
<accession>A0A418NGF6</accession>
<dbReference type="SUPFAM" id="SSF74650">
    <property type="entry name" value="Galactose mutarotase-like"/>
    <property type="match status" value="1"/>
</dbReference>
<dbReference type="PANTHER" id="PTHR10091">
    <property type="entry name" value="ALDOSE-1-EPIMERASE"/>
    <property type="match status" value="1"/>
</dbReference>
<evidence type="ECO:0000313" key="10">
    <source>
        <dbReference type="EMBL" id="RIV77152.1"/>
    </source>
</evidence>
<evidence type="ECO:0000256" key="6">
    <source>
        <dbReference type="PIRSR" id="PIRSR005096-1"/>
    </source>
</evidence>
<feature type="active site" description="Proton donor" evidence="6">
    <location>
        <position position="206"/>
    </location>
</feature>
<name>A0A418NGF6_9SPHN</name>
<keyword evidence="11" id="KW-1185">Reference proteome</keyword>
<dbReference type="Proteomes" id="UP000285092">
    <property type="component" value="Unassembled WGS sequence"/>
</dbReference>
<comment type="pathway">
    <text evidence="1 5">Carbohydrate metabolism; hexose metabolism.</text>
</comment>
<keyword evidence="4 5" id="KW-0119">Carbohydrate metabolism</keyword>
<dbReference type="GO" id="GO:0033499">
    <property type="term" value="P:galactose catabolic process via UDP-galactose, Leloir pathway"/>
    <property type="evidence" value="ECO:0007669"/>
    <property type="project" value="TreeGrafter"/>
</dbReference>
<dbReference type="UniPathway" id="UPA00242"/>
<organism evidence="10 11">
    <name type="scientific">Pelagerythrobacter aerophilus</name>
    <dbReference type="NCBI Taxonomy" id="2306995"/>
    <lineage>
        <taxon>Bacteria</taxon>
        <taxon>Pseudomonadati</taxon>
        <taxon>Pseudomonadota</taxon>
        <taxon>Alphaproteobacteria</taxon>
        <taxon>Sphingomonadales</taxon>
        <taxon>Erythrobacteraceae</taxon>
        <taxon>Pelagerythrobacter</taxon>
    </lineage>
</organism>
<evidence type="ECO:0000256" key="5">
    <source>
        <dbReference type="PIRNR" id="PIRNR005096"/>
    </source>
</evidence>
<reference evidence="10 11" key="1">
    <citation type="submission" date="2018-08" db="EMBL/GenBank/DDBJ databases">
        <title>Altererythrobacter sp.Ery1 and Ery12, the genome sequencing of novel strains in genus Alterythrobacter.</title>
        <authorList>
            <person name="Cheng H."/>
            <person name="Wu Y.-H."/>
            <person name="Fang C."/>
            <person name="Xu X.-W."/>
        </authorList>
    </citation>
    <scope>NUCLEOTIDE SEQUENCE [LARGE SCALE GENOMIC DNA]</scope>
    <source>
        <strain evidence="10 11">Ery1</strain>
    </source>
</reference>
<dbReference type="GO" id="GO:0004034">
    <property type="term" value="F:aldose 1-epimerase activity"/>
    <property type="evidence" value="ECO:0007669"/>
    <property type="project" value="UniProtKB-EC"/>
</dbReference>
<dbReference type="PANTHER" id="PTHR10091:SF0">
    <property type="entry name" value="GALACTOSE MUTAROTASE"/>
    <property type="match status" value="1"/>
</dbReference>
<dbReference type="PIRSF" id="PIRSF005096">
    <property type="entry name" value="GALM"/>
    <property type="match status" value="1"/>
</dbReference>
<dbReference type="InterPro" id="IPR015443">
    <property type="entry name" value="Aldose_1-epimerase"/>
</dbReference>
<comment type="caution">
    <text evidence="10">The sequence shown here is derived from an EMBL/GenBank/DDBJ whole genome shotgun (WGS) entry which is preliminary data.</text>
</comment>
<feature type="binding site" evidence="8">
    <location>
        <begin position="206"/>
        <end position="208"/>
    </location>
    <ligand>
        <name>beta-D-galactose</name>
        <dbReference type="ChEBI" id="CHEBI:27667"/>
    </ligand>
</feature>
<protein>
    <recommendedName>
        <fullName evidence="5">Aldose 1-epimerase</fullName>
        <ecNumber evidence="5">5.1.3.3</ecNumber>
    </recommendedName>
</protein>
<sequence>MTLKAKAAALAAAAGIAMGMPNAALAATASQESFGTLPDGREVTAVTLSNEQGVSATVISLGATLQSLIMPDRNGEKADVQLGYLTLEGYLAKPEYFGATVGRFANRIAKGRFALDGKTYETPVNNGPNSLHGGTTGFDKVLWEVVSVEDGPTAKATLRYVSPDGDQGYPGELTVFAIYSLDEENALTIEYRATTDEPTIVNISNHAYWNLRGEGAGSAMGHVLTIPADHYTPVDETLIPTGEFRPVEGTAFDFREPHAVGERVRDASDQQIVYGRGYDHNFVIAKTVSDEPRLMARVEEPVSGRSFELWSNQPGLQFYSGNFLDGTIAGKSKGIYRQGDTIVLEPQLFPDTPNQPTFGSGRLEPGETYRNVMIYRLSSGQAKAAR</sequence>
<dbReference type="AlphaFoldDB" id="A0A418NGF6"/>
<keyword evidence="9" id="KW-0732">Signal</keyword>
<feature type="binding site" evidence="7">
    <location>
        <position position="279"/>
    </location>
    <ligand>
        <name>beta-D-galactose</name>
        <dbReference type="ChEBI" id="CHEBI:27667"/>
    </ligand>
</feature>
<keyword evidence="3 5" id="KW-0413">Isomerase</keyword>
<evidence type="ECO:0000256" key="7">
    <source>
        <dbReference type="PIRSR" id="PIRSR005096-2"/>
    </source>
</evidence>
<proteinExistence type="inferred from homology"/>
<gene>
    <name evidence="10" type="ORF">D2V04_13745</name>
</gene>
<dbReference type="CDD" id="cd09019">
    <property type="entry name" value="galactose_mutarotase_like"/>
    <property type="match status" value="1"/>
</dbReference>
<dbReference type="InterPro" id="IPR011013">
    <property type="entry name" value="Gal_mutarotase_sf_dom"/>
</dbReference>
<evidence type="ECO:0000256" key="1">
    <source>
        <dbReference type="ARBA" id="ARBA00005028"/>
    </source>
</evidence>
<dbReference type="InterPro" id="IPR008183">
    <property type="entry name" value="Aldose_1/G6P_1-epimerase"/>
</dbReference>
<evidence type="ECO:0000256" key="9">
    <source>
        <dbReference type="SAM" id="SignalP"/>
    </source>
</evidence>
<dbReference type="EC" id="5.1.3.3" evidence="5"/>
<comment type="similarity">
    <text evidence="2 5">Belongs to the aldose epimerase family.</text>
</comment>
<dbReference type="Pfam" id="PF01263">
    <property type="entry name" value="Aldose_epim"/>
    <property type="match status" value="1"/>
</dbReference>
<dbReference type="EMBL" id="QXFK01000018">
    <property type="protein sequence ID" value="RIV77152.1"/>
    <property type="molecule type" value="Genomic_DNA"/>
</dbReference>
<dbReference type="InterPro" id="IPR047215">
    <property type="entry name" value="Galactose_mutarotase-like"/>
</dbReference>
<feature type="active site" description="Proton acceptor" evidence="6">
    <location>
        <position position="345"/>
    </location>
</feature>
<dbReference type="GO" id="GO:0006006">
    <property type="term" value="P:glucose metabolic process"/>
    <property type="evidence" value="ECO:0007669"/>
    <property type="project" value="TreeGrafter"/>
</dbReference>
<dbReference type="Gene3D" id="2.70.98.10">
    <property type="match status" value="1"/>
</dbReference>
<dbReference type="OrthoDB" id="9779408at2"/>
<dbReference type="GO" id="GO:0030246">
    <property type="term" value="F:carbohydrate binding"/>
    <property type="evidence" value="ECO:0007669"/>
    <property type="project" value="InterPro"/>
</dbReference>
<feature type="binding site" evidence="8">
    <location>
        <begin position="106"/>
        <end position="107"/>
    </location>
    <ligand>
        <name>beta-D-galactose</name>
        <dbReference type="ChEBI" id="CHEBI:27667"/>
    </ligand>
</feature>
<comment type="catalytic activity">
    <reaction evidence="5">
        <text>alpha-D-glucose = beta-D-glucose</text>
        <dbReference type="Rhea" id="RHEA:10264"/>
        <dbReference type="ChEBI" id="CHEBI:15903"/>
        <dbReference type="ChEBI" id="CHEBI:17925"/>
        <dbReference type="EC" id="5.1.3.3"/>
    </reaction>
</comment>
<dbReference type="RefSeq" id="WP_119514230.1">
    <property type="nucleotide sequence ID" value="NZ_QXFK01000018.1"/>
</dbReference>
<evidence type="ECO:0000256" key="3">
    <source>
        <dbReference type="ARBA" id="ARBA00023235"/>
    </source>
</evidence>
<evidence type="ECO:0000256" key="8">
    <source>
        <dbReference type="PIRSR" id="PIRSR005096-3"/>
    </source>
</evidence>
<evidence type="ECO:0000313" key="11">
    <source>
        <dbReference type="Proteomes" id="UP000285092"/>
    </source>
</evidence>
<dbReference type="NCBIfam" id="NF008277">
    <property type="entry name" value="PRK11055.1"/>
    <property type="match status" value="1"/>
</dbReference>
<evidence type="ECO:0000256" key="4">
    <source>
        <dbReference type="ARBA" id="ARBA00023277"/>
    </source>
</evidence>